<dbReference type="Gene3D" id="3.40.640.10">
    <property type="entry name" value="Type I PLP-dependent aspartate aminotransferase-like (Major domain)"/>
    <property type="match status" value="1"/>
</dbReference>
<dbReference type="PANTHER" id="PTHR46383:SF1">
    <property type="entry name" value="ASPARTATE AMINOTRANSFERASE"/>
    <property type="match status" value="1"/>
</dbReference>
<evidence type="ECO:0000256" key="2">
    <source>
        <dbReference type="ARBA" id="ARBA00007441"/>
    </source>
</evidence>
<dbReference type="PROSITE" id="PS00105">
    <property type="entry name" value="AA_TRANSFER_CLASS_1"/>
    <property type="match status" value="1"/>
</dbReference>
<dbReference type="PANTHER" id="PTHR46383">
    <property type="entry name" value="ASPARTATE AMINOTRANSFERASE"/>
    <property type="match status" value="1"/>
</dbReference>
<dbReference type="Proteomes" id="UP000546252">
    <property type="component" value="Unassembled WGS sequence"/>
</dbReference>
<dbReference type="SUPFAM" id="SSF53383">
    <property type="entry name" value="PLP-dependent transferases"/>
    <property type="match status" value="1"/>
</dbReference>
<feature type="domain" description="Aminotransferase class I/classII large" evidence="7">
    <location>
        <begin position="36"/>
        <end position="393"/>
    </location>
</feature>
<dbReference type="EC" id="2.6.1.-" evidence="6"/>
<evidence type="ECO:0000256" key="6">
    <source>
        <dbReference type="RuleBase" id="RU000481"/>
    </source>
</evidence>
<dbReference type="CDD" id="cd00609">
    <property type="entry name" value="AAT_like"/>
    <property type="match status" value="1"/>
</dbReference>
<dbReference type="InterPro" id="IPR015421">
    <property type="entry name" value="PyrdxlP-dep_Trfase_major"/>
</dbReference>
<evidence type="ECO:0000256" key="5">
    <source>
        <dbReference type="ARBA" id="ARBA00022898"/>
    </source>
</evidence>
<evidence type="ECO:0000256" key="1">
    <source>
        <dbReference type="ARBA" id="ARBA00001933"/>
    </source>
</evidence>
<evidence type="ECO:0000256" key="4">
    <source>
        <dbReference type="ARBA" id="ARBA00022679"/>
    </source>
</evidence>
<proteinExistence type="inferred from homology"/>
<sequence>MTAPSSRISDRIGSIAESATLAVDAKAKALKAAGEDVIGFGAGEPDFPTPDYIVQAAREAALNPRFHRYSPAAGLPELRAAVAEKTTRDSGYRIQGKALESGNVLITNGGKQAVYNTFATLLNPGDEVILPAPFWTTYPEAIKLAGGVPVEVFAGPEQGYKVTLEQLEQTLTPASKVLVFVSPSNPTGAVYSAEEVREIGRWAAEKGLWVVTDEIYEHLTYDEAEFTSIASLEELADQVLILNGVAKTYAMTGWRVGWMVGPSDIIKAAANLQSHATSNVANVSQMAALAAVQGPLDAVVEMKTAFDRRRRAIVTGLNAIPGFSCPTPEGAFYAYVDVRGALGREVAGRTPQTSAELAEVILEEVKVAVVPGEAFGPSGFLRLSYALGDEDLATGMSRLKDLLGG</sequence>
<dbReference type="InterPro" id="IPR004839">
    <property type="entry name" value="Aminotransferase_I/II_large"/>
</dbReference>
<dbReference type="Pfam" id="PF00155">
    <property type="entry name" value="Aminotran_1_2"/>
    <property type="match status" value="1"/>
</dbReference>
<keyword evidence="5" id="KW-0663">Pyridoxal phosphate</keyword>
<evidence type="ECO:0000313" key="9">
    <source>
        <dbReference type="Proteomes" id="UP000546252"/>
    </source>
</evidence>
<protein>
    <recommendedName>
        <fullName evidence="6">Aminotransferase</fullName>
        <ecNumber evidence="6">2.6.1.-</ecNumber>
    </recommendedName>
</protein>
<dbReference type="Gene3D" id="3.90.1150.10">
    <property type="entry name" value="Aspartate Aminotransferase, domain 1"/>
    <property type="match status" value="1"/>
</dbReference>
<accession>A0A839FZW1</accession>
<gene>
    <name evidence="8" type="ORF">HNR24_002527</name>
</gene>
<dbReference type="InterPro" id="IPR004838">
    <property type="entry name" value="NHTrfase_class1_PyrdxlP-BS"/>
</dbReference>
<comment type="cofactor">
    <cofactor evidence="1 6">
        <name>pyridoxal 5'-phosphate</name>
        <dbReference type="ChEBI" id="CHEBI:597326"/>
    </cofactor>
</comment>
<evidence type="ECO:0000256" key="3">
    <source>
        <dbReference type="ARBA" id="ARBA00022576"/>
    </source>
</evidence>
<name>A0A839FZW1_9MICC</name>
<reference evidence="8 9" key="1">
    <citation type="submission" date="2020-08" db="EMBL/GenBank/DDBJ databases">
        <title>Sequencing the genomes of 1000 actinobacteria strains.</title>
        <authorList>
            <person name="Klenk H.-P."/>
        </authorList>
    </citation>
    <scope>NUCLEOTIDE SEQUENCE [LARGE SCALE GENOMIC DNA]</scope>
    <source>
        <strain evidence="8 9">DSM 19081</strain>
    </source>
</reference>
<dbReference type="RefSeq" id="WP_182495955.1">
    <property type="nucleotide sequence ID" value="NZ_BAAAKT010000001.1"/>
</dbReference>
<organism evidence="8 9">
    <name type="scientific">Nesterenkonia jeotgali</name>
    <dbReference type="NCBI Taxonomy" id="317018"/>
    <lineage>
        <taxon>Bacteria</taxon>
        <taxon>Bacillati</taxon>
        <taxon>Actinomycetota</taxon>
        <taxon>Actinomycetes</taxon>
        <taxon>Micrococcales</taxon>
        <taxon>Micrococcaceae</taxon>
        <taxon>Nesterenkonia</taxon>
    </lineage>
</organism>
<comment type="similarity">
    <text evidence="2 6">Belongs to the class-I pyridoxal-phosphate-dependent aminotransferase family.</text>
</comment>
<evidence type="ECO:0000313" key="8">
    <source>
        <dbReference type="EMBL" id="MBA8922594.1"/>
    </source>
</evidence>
<dbReference type="EMBL" id="JACJIH010000001">
    <property type="protein sequence ID" value="MBA8922594.1"/>
    <property type="molecule type" value="Genomic_DNA"/>
</dbReference>
<dbReference type="GO" id="GO:0030170">
    <property type="term" value="F:pyridoxal phosphate binding"/>
    <property type="evidence" value="ECO:0007669"/>
    <property type="project" value="InterPro"/>
</dbReference>
<comment type="caution">
    <text evidence="8">The sequence shown here is derived from an EMBL/GenBank/DDBJ whole genome shotgun (WGS) entry which is preliminary data.</text>
</comment>
<dbReference type="InterPro" id="IPR015422">
    <property type="entry name" value="PyrdxlP-dep_Trfase_small"/>
</dbReference>
<dbReference type="InterPro" id="IPR015424">
    <property type="entry name" value="PyrdxlP-dep_Trfase"/>
</dbReference>
<keyword evidence="3 6" id="KW-0032">Aminotransferase</keyword>
<evidence type="ECO:0000259" key="7">
    <source>
        <dbReference type="Pfam" id="PF00155"/>
    </source>
</evidence>
<dbReference type="GO" id="GO:0008483">
    <property type="term" value="F:transaminase activity"/>
    <property type="evidence" value="ECO:0007669"/>
    <property type="project" value="UniProtKB-KW"/>
</dbReference>
<dbReference type="AlphaFoldDB" id="A0A839FZW1"/>
<keyword evidence="4 6" id="KW-0808">Transferase</keyword>
<dbReference type="InterPro" id="IPR050596">
    <property type="entry name" value="AspAT/PAT-like"/>
</dbReference>
<dbReference type="FunFam" id="3.40.640.10:FF:000033">
    <property type="entry name" value="Aspartate aminotransferase"/>
    <property type="match status" value="1"/>
</dbReference>
<dbReference type="GO" id="GO:0006520">
    <property type="term" value="P:amino acid metabolic process"/>
    <property type="evidence" value="ECO:0007669"/>
    <property type="project" value="InterPro"/>
</dbReference>